<feature type="compositionally biased region" description="Basic and acidic residues" evidence="1">
    <location>
        <begin position="174"/>
        <end position="189"/>
    </location>
</feature>
<sequence>MSAAHGLKSLQPALTRGDRWGSVPRTVDAWRRVEDEELKDHARQLQESSGEATIHAAGSARPSERVPASCGEFRVTEALEVQADLTALPSRIFGAGPEWVLRECARSSFSFEPFRDLSLEITEVGNQFHPPRVEATDNLEDMLKLFTAPERLDKQNSWKCLDRVMMQWRGGGGKGEKEAEAREGLERTLKPGSPTPWERSRTARSMQNAALSRIEPCIEQGDHRPCFRRALYEVLTFEVVFSEVGDFDYDFARDWALAFFTLDKYGDFNILSIVYGPARLLAMSWPLASCDSPDDLIRKLASSPLVRQSLPNTAAICAQYFQFRRAPGEQMGSFLIRETLGYSEFVEAVTRLYEEQQSISQESKDYGIPRGSDDTSCNADSSWAWHADDWHEDHEGYHQLQPESPGHDSGQREEAASATGRSPDARSRRSAGVSVQHSQSFGMPEAIDELTFADSFIMGVLRGWRLPQAAGLTHEEKRDILSTTQNKIDYDSISRALQTLWDDQLLGRHQSFGGQQLQAHVQEQDDPSWHEAHWSDAWPEDWHQSWYVEPAHDDEDWSWHEQHDDFVQDLANHPSNDMDMDSKLHDMKPNKLSMLQSKWLQRDCPDKRHSFHPRYGKGKSHFMMDPYMDDFYSYHKGYSKGKKGKKSAFLGDLEHEDMYFKGKLNKGKGPPRTFVNVYSPEPTGMETQQQDQEPLPTFPATTLGDHEGMLDCGAAASAGPDVAVRGLIQAVLSQDKAAIIEIDKSARPYFRYGNGKWGRAWYRVHISSMASGSLRKFSIYALPNPPDMAQPRFTRAMLVPILVGMDHLGDNGAALMVDFNTGMALNTLEENPQPYQLRRNHKGHCVMDIKQYLTGGNHNHAGHATIRVGVIAHIKSKTPAKAPLPDWDYDRKLSWDTIQINGHAMEPMSRRRRPTTPMRWGSIAVCNLRLLYVPWKGSAANHMQNQHPKMVARMLSELHTLMEGARPTAAICLAMMEK</sequence>
<accession>A0ABP0N8D2</accession>
<reference evidence="2 3" key="1">
    <citation type="submission" date="2024-02" db="EMBL/GenBank/DDBJ databases">
        <authorList>
            <person name="Chen Y."/>
            <person name="Shah S."/>
            <person name="Dougan E. K."/>
            <person name="Thang M."/>
            <person name="Chan C."/>
        </authorList>
    </citation>
    <scope>NUCLEOTIDE SEQUENCE [LARGE SCALE GENOMIC DNA]</scope>
</reference>
<keyword evidence="3" id="KW-1185">Reference proteome</keyword>
<dbReference type="SUPFAM" id="SSF54001">
    <property type="entry name" value="Cysteine proteinases"/>
    <property type="match status" value="1"/>
</dbReference>
<protein>
    <submittedName>
        <fullName evidence="2">Uncharacterized protein</fullName>
    </submittedName>
</protein>
<gene>
    <name evidence="2" type="ORF">CCMP2556_LOCUS29538</name>
</gene>
<name>A0ABP0N8D2_9DINO</name>
<dbReference type="InterPro" id="IPR038765">
    <property type="entry name" value="Papain-like_cys_pep_sf"/>
</dbReference>
<organism evidence="2 3">
    <name type="scientific">Durusdinium trenchii</name>
    <dbReference type="NCBI Taxonomy" id="1381693"/>
    <lineage>
        <taxon>Eukaryota</taxon>
        <taxon>Sar</taxon>
        <taxon>Alveolata</taxon>
        <taxon>Dinophyceae</taxon>
        <taxon>Suessiales</taxon>
        <taxon>Symbiodiniaceae</taxon>
        <taxon>Durusdinium</taxon>
    </lineage>
</organism>
<evidence type="ECO:0000313" key="2">
    <source>
        <dbReference type="EMBL" id="CAK9060040.1"/>
    </source>
</evidence>
<evidence type="ECO:0000313" key="3">
    <source>
        <dbReference type="Proteomes" id="UP001642484"/>
    </source>
</evidence>
<proteinExistence type="predicted"/>
<feature type="region of interest" description="Disordered" evidence="1">
    <location>
        <begin position="171"/>
        <end position="202"/>
    </location>
</feature>
<feature type="compositionally biased region" description="Basic and acidic residues" evidence="1">
    <location>
        <begin position="405"/>
        <end position="415"/>
    </location>
</feature>
<dbReference type="Proteomes" id="UP001642484">
    <property type="component" value="Unassembled WGS sequence"/>
</dbReference>
<dbReference type="EMBL" id="CAXAMN010021474">
    <property type="protein sequence ID" value="CAK9060040.1"/>
    <property type="molecule type" value="Genomic_DNA"/>
</dbReference>
<feature type="non-terminal residue" evidence="2">
    <location>
        <position position="978"/>
    </location>
</feature>
<evidence type="ECO:0000256" key="1">
    <source>
        <dbReference type="SAM" id="MobiDB-lite"/>
    </source>
</evidence>
<comment type="caution">
    <text evidence="2">The sequence shown here is derived from an EMBL/GenBank/DDBJ whole genome shotgun (WGS) entry which is preliminary data.</text>
</comment>
<feature type="region of interest" description="Disordered" evidence="1">
    <location>
        <begin position="43"/>
        <end position="65"/>
    </location>
</feature>
<feature type="region of interest" description="Disordered" evidence="1">
    <location>
        <begin position="396"/>
        <end position="438"/>
    </location>
</feature>
<dbReference type="Gene3D" id="3.90.70.10">
    <property type="entry name" value="Cysteine proteinases"/>
    <property type="match status" value="1"/>
</dbReference>